<keyword evidence="1" id="KW-0812">Transmembrane</keyword>
<dbReference type="AlphaFoldDB" id="A0A4R9M1W7"/>
<keyword evidence="1" id="KW-0472">Membrane</keyword>
<comment type="caution">
    <text evidence="2">The sequence shown here is derived from an EMBL/GenBank/DDBJ whole genome shotgun (WGS) entry which is preliminary data.</text>
</comment>
<accession>A0A4R9M1W7</accession>
<evidence type="ECO:0000256" key="1">
    <source>
        <dbReference type="SAM" id="Phobius"/>
    </source>
</evidence>
<dbReference type="OrthoDB" id="330460at2"/>
<keyword evidence="3" id="KW-1185">Reference proteome</keyword>
<dbReference type="RefSeq" id="WP_135758945.1">
    <property type="nucleotide sequence ID" value="NZ_RQHW01000008.1"/>
</dbReference>
<dbReference type="Proteomes" id="UP000298058">
    <property type="component" value="Unassembled WGS sequence"/>
</dbReference>
<evidence type="ECO:0000313" key="3">
    <source>
        <dbReference type="Proteomes" id="UP000298058"/>
    </source>
</evidence>
<name>A0A4R9M1W7_9LEPT</name>
<organism evidence="2 3">
    <name type="scientific">Leptospira idonii</name>
    <dbReference type="NCBI Taxonomy" id="1193500"/>
    <lineage>
        <taxon>Bacteria</taxon>
        <taxon>Pseudomonadati</taxon>
        <taxon>Spirochaetota</taxon>
        <taxon>Spirochaetia</taxon>
        <taxon>Leptospirales</taxon>
        <taxon>Leptospiraceae</taxon>
        <taxon>Leptospira</taxon>
    </lineage>
</organism>
<reference evidence="2" key="1">
    <citation type="journal article" date="2019" name="PLoS Negl. Trop. Dis.">
        <title>Revisiting the worldwide diversity of Leptospira species in the environment.</title>
        <authorList>
            <person name="Vincent A.T."/>
            <person name="Schiettekatte O."/>
            <person name="Bourhy P."/>
            <person name="Veyrier F.J."/>
            <person name="Picardeau M."/>
        </authorList>
    </citation>
    <scope>NUCLEOTIDE SEQUENCE [LARGE SCALE GENOMIC DNA]</scope>
    <source>
        <strain evidence="2">201300427</strain>
    </source>
</reference>
<evidence type="ECO:0000313" key="2">
    <source>
        <dbReference type="EMBL" id="TGN20730.1"/>
    </source>
</evidence>
<sequence length="138" mass="15659">MDFLLYFYILLFGIILLLPFVIFYLRFQSHVSPFGEDEDQTLLALTQKKRNLLDSLKDVRSDYYAKKLTEEEFQTLSLPFLQELDDLESKIGNRKKESVPQTIIPVPSSAGWKCGNCGSAISIPNANFCPNCGTSRLA</sequence>
<protein>
    <submittedName>
        <fullName evidence="2">Zinc ribbon domain-containing protein</fullName>
    </submittedName>
</protein>
<gene>
    <name evidence="2" type="ORF">EHS15_02410</name>
</gene>
<feature type="transmembrane region" description="Helical" evidence="1">
    <location>
        <begin position="6"/>
        <end position="25"/>
    </location>
</feature>
<proteinExistence type="predicted"/>
<dbReference type="EMBL" id="RQHW01000008">
    <property type="protein sequence ID" value="TGN20730.1"/>
    <property type="molecule type" value="Genomic_DNA"/>
</dbReference>
<keyword evidence="1" id="KW-1133">Transmembrane helix</keyword>